<dbReference type="Proteomes" id="UP000095594">
    <property type="component" value="Unassembled WGS sequence"/>
</dbReference>
<dbReference type="Pfam" id="PF00881">
    <property type="entry name" value="Nitroreductase"/>
    <property type="match status" value="1"/>
</dbReference>
<protein>
    <submittedName>
        <fullName evidence="4">Nitroreductase</fullName>
        <ecNumber evidence="4">1.5.1.39</ecNumber>
    </submittedName>
</protein>
<dbReference type="EMBL" id="CYZX01000017">
    <property type="protein sequence ID" value="CUO84642.1"/>
    <property type="molecule type" value="Genomic_DNA"/>
</dbReference>
<dbReference type="InterPro" id="IPR000415">
    <property type="entry name" value="Nitroreductase-like"/>
</dbReference>
<evidence type="ECO:0000313" key="4">
    <source>
        <dbReference type="EMBL" id="CUO84642.1"/>
    </source>
</evidence>
<proteinExistence type="inferred from homology"/>
<evidence type="ECO:0000259" key="3">
    <source>
        <dbReference type="Pfam" id="PF00881"/>
    </source>
</evidence>
<dbReference type="PANTHER" id="PTHR43673">
    <property type="entry name" value="NAD(P)H NITROREDUCTASE YDGI-RELATED"/>
    <property type="match status" value="1"/>
</dbReference>
<keyword evidence="2 4" id="KW-0560">Oxidoreductase</keyword>
<dbReference type="AlphaFoldDB" id="A0A174IBM8"/>
<evidence type="ECO:0000256" key="1">
    <source>
        <dbReference type="ARBA" id="ARBA00007118"/>
    </source>
</evidence>
<gene>
    <name evidence="4" type="primary">nfrA2</name>
    <name evidence="4" type="ORF">ERS852471_02450</name>
</gene>
<evidence type="ECO:0000256" key="2">
    <source>
        <dbReference type="ARBA" id="ARBA00023002"/>
    </source>
</evidence>
<dbReference type="Gene3D" id="3.40.109.10">
    <property type="entry name" value="NADH Oxidase"/>
    <property type="match status" value="1"/>
</dbReference>
<comment type="similarity">
    <text evidence="1">Belongs to the nitroreductase family.</text>
</comment>
<dbReference type="PANTHER" id="PTHR43673:SF10">
    <property type="entry name" value="NADH DEHYDROGENASE_NAD(P)H NITROREDUCTASE XCC3605-RELATED"/>
    <property type="match status" value="1"/>
</dbReference>
<reference evidence="4 5" key="1">
    <citation type="submission" date="2015-09" db="EMBL/GenBank/DDBJ databases">
        <authorList>
            <consortium name="Pathogen Informatics"/>
        </authorList>
    </citation>
    <scope>NUCLEOTIDE SEQUENCE [LARGE SCALE GENOMIC DNA]</scope>
    <source>
        <strain evidence="4 5">2789STDY5834856</strain>
    </source>
</reference>
<dbReference type="SUPFAM" id="SSF55469">
    <property type="entry name" value="FMN-dependent nitroreductase-like"/>
    <property type="match status" value="1"/>
</dbReference>
<dbReference type="InterPro" id="IPR029479">
    <property type="entry name" value="Nitroreductase"/>
</dbReference>
<feature type="domain" description="Nitroreductase" evidence="3">
    <location>
        <begin position="8"/>
        <end position="175"/>
    </location>
</feature>
<name>A0A174IBM8_9CLOT</name>
<dbReference type="RefSeq" id="WP_055266946.1">
    <property type="nucleotide sequence ID" value="NZ_CABIXQ010000017.1"/>
</dbReference>
<sequence length="197" mass="22101">MNEVIKCIKERRSIRKYLKKQIEEDRLDEILEAGIYAPNAGGRQSALVVVSQNEEVNERLGKINRGAFYESVPKNAKLGVSKDQPSIADDRNIKSAFYGAPTVITLFAPNNYLYTYADCAVVAQNIMISAHSLGIGSCMVGRADKTFEGEYGNDILKEWGVEEGYIPTYHIALGYYECELPQGKERKEGRIKKILNK</sequence>
<dbReference type="GO" id="GO:0008752">
    <property type="term" value="F:FMN reductase [NAD(P)H] activity"/>
    <property type="evidence" value="ECO:0007669"/>
    <property type="project" value="UniProtKB-EC"/>
</dbReference>
<accession>A0A174IBM8</accession>
<dbReference type="EC" id="1.5.1.39" evidence="4"/>
<evidence type="ECO:0000313" key="5">
    <source>
        <dbReference type="Proteomes" id="UP000095594"/>
    </source>
</evidence>
<organism evidence="4 5">
    <name type="scientific">Clostridium disporicum</name>
    <dbReference type="NCBI Taxonomy" id="84024"/>
    <lineage>
        <taxon>Bacteria</taxon>
        <taxon>Bacillati</taxon>
        <taxon>Bacillota</taxon>
        <taxon>Clostridia</taxon>
        <taxon>Eubacteriales</taxon>
        <taxon>Clostridiaceae</taxon>
        <taxon>Clostridium</taxon>
    </lineage>
</organism>